<dbReference type="Proteomes" id="UP000434639">
    <property type="component" value="Unassembled WGS sequence"/>
</dbReference>
<keyword evidence="5 6" id="KW-0472">Membrane</keyword>
<dbReference type="PANTHER" id="PTHR30086:SF20">
    <property type="entry name" value="ARGININE EXPORTER PROTEIN ARGO-RELATED"/>
    <property type="match status" value="1"/>
</dbReference>
<accession>A0A7X2S4T8</accession>
<evidence type="ECO:0000256" key="6">
    <source>
        <dbReference type="SAM" id="Phobius"/>
    </source>
</evidence>
<keyword evidence="2" id="KW-1003">Cell membrane</keyword>
<evidence type="ECO:0000313" key="8">
    <source>
        <dbReference type="Proteomes" id="UP000434639"/>
    </source>
</evidence>
<dbReference type="InterPro" id="IPR001123">
    <property type="entry name" value="LeuE-type"/>
</dbReference>
<name>A0A7X2S4T8_9BACI</name>
<protein>
    <submittedName>
        <fullName evidence="7">LysE family translocator</fullName>
    </submittedName>
</protein>
<feature type="transmembrane region" description="Helical" evidence="6">
    <location>
        <begin position="6"/>
        <end position="26"/>
    </location>
</feature>
<reference evidence="7 8" key="1">
    <citation type="journal article" date="2017" name="Int. J. Syst. Evol. Microbiol.">
        <title>Bacillus mangrovi sp. nov., isolated from a sediment sample from a mangrove forest.</title>
        <authorList>
            <person name="Gupta V."/>
            <person name="Singh P.K."/>
            <person name="Korpole S."/>
            <person name="Tanuku N.R.S."/>
            <person name="Pinnaka A.K."/>
        </authorList>
    </citation>
    <scope>NUCLEOTIDE SEQUENCE [LARGE SCALE GENOMIC DNA]</scope>
    <source>
        <strain evidence="7 8">KCTC 33872</strain>
    </source>
</reference>
<dbReference type="AlphaFoldDB" id="A0A7X2S4T8"/>
<comment type="subcellular location">
    <subcellularLocation>
        <location evidence="1">Cell membrane</location>
        <topology evidence="1">Multi-pass membrane protein</topology>
    </subcellularLocation>
</comment>
<dbReference type="EMBL" id="WMIB01000007">
    <property type="protein sequence ID" value="MTH53649.1"/>
    <property type="molecule type" value="Genomic_DNA"/>
</dbReference>
<evidence type="ECO:0000256" key="5">
    <source>
        <dbReference type="ARBA" id="ARBA00023136"/>
    </source>
</evidence>
<feature type="transmembrane region" description="Helical" evidence="6">
    <location>
        <begin position="38"/>
        <end position="65"/>
    </location>
</feature>
<feature type="transmembrane region" description="Helical" evidence="6">
    <location>
        <begin position="71"/>
        <end position="90"/>
    </location>
</feature>
<evidence type="ECO:0000313" key="7">
    <source>
        <dbReference type="EMBL" id="MTH53649.1"/>
    </source>
</evidence>
<evidence type="ECO:0000256" key="2">
    <source>
        <dbReference type="ARBA" id="ARBA00022475"/>
    </source>
</evidence>
<keyword evidence="3 6" id="KW-0812">Transmembrane</keyword>
<evidence type="ECO:0000256" key="4">
    <source>
        <dbReference type="ARBA" id="ARBA00022989"/>
    </source>
</evidence>
<sequence>MILFLKGMLTGLAIAAPVGPIGVLCIQRTLLYGRKAGFLTGLGAASADAVYGTAAALGLSVISAYMLTYGFWLQVAGALFLTYIGCRSLFLHSSAASAGPVPPRGGYGSGFLLTMANPLTILSFTALLGAFGSAGNGLSSFLLVAGVFAGSAIWWAILSSAAGWFRNRLAERHSPLISRISGAILAGTGILLLAGAVYDFT</sequence>
<comment type="caution">
    <text evidence="7">The sequence shown here is derived from an EMBL/GenBank/DDBJ whole genome shotgun (WGS) entry which is preliminary data.</text>
</comment>
<gene>
    <name evidence="7" type="ORF">GKZ89_09560</name>
</gene>
<feature type="transmembrane region" description="Helical" evidence="6">
    <location>
        <begin position="111"/>
        <end position="134"/>
    </location>
</feature>
<dbReference type="PANTHER" id="PTHR30086">
    <property type="entry name" value="ARGININE EXPORTER PROTEIN ARGO"/>
    <property type="match status" value="1"/>
</dbReference>
<evidence type="ECO:0000256" key="3">
    <source>
        <dbReference type="ARBA" id="ARBA00022692"/>
    </source>
</evidence>
<feature type="transmembrane region" description="Helical" evidence="6">
    <location>
        <begin position="176"/>
        <end position="198"/>
    </location>
</feature>
<dbReference type="Pfam" id="PF01810">
    <property type="entry name" value="LysE"/>
    <property type="match status" value="1"/>
</dbReference>
<organism evidence="7 8">
    <name type="scientific">Metabacillus mangrovi</name>
    <dbReference type="NCBI Taxonomy" id="1491830"/>
    <lineage>
        <taxon>Bacteria</taxon>
        <taxon>Bacillati</taxon>
        <taxon>Bacillota</taxon>
        <taxon>Bacilli</taxon>
        <taxon>Bacillales</taxon>
        <taxon>Bacillaceae</taxon>
        <taxon>Metabacillus</taxon>
    </lineage>
</organism>
<evidence type="ECO:0000256" key="1">
    <source>
        <dbReference type="ARBA" id="ARBA00004651"/>
    </source>
</evidence>
<keyword evidence="8" id="KW-1185">Reference proteome</keyword>
<proteinExistence type="predicted"/>
<keyword evidence="4 6" id="KW-1133">Transmembrane helix</keyword>
<dbReference type="GO" id="GO:0015171">
    <property type="term" value="F:amino acid transmembrane transporter activity"/>
    <property type="evidence" value="ECO:0007669"/>
    <property type="project" value="TreeGrafter"/>
</dbReference>
<dbReference type="GO" id="GO:0005886">
    <property type="term" value="C:plasma membrane"/>
    <property type="evidence" value="ECO:0007669"/>
    <property type="project" value="UniProtKB-SubCell"/>
</dbReference>
<feature type="transmembrane region" description="Helical" evidence="6">
    <location>
        <begin position="140"/>
        <end position="164"/>
    </location>
</feature>
<dbReference type="OrthoDB" id="7874789at2"/>